<evidence type="ECO:0000256" key="2">
    <source>
        <dbReference type="SAM" id="Phobius"/>
    </source>
</evidence>
<feature type="transmembrane region" description="Helical" evidence="2">
    <location>
        <begin position="90"/>
        <end position="114"/>
    </location>
</feature>
<reference evidence="4" key="1">
    <citation type="journal article" date="2019" name="Int. J. Syst. Evol. Microbiol.">
        <title>The Global Catalogue of Microorganisms (GCM) 10K type strain sequencing project: providing services to taxonomists for standard genome sequencing and annotation.</title>
        <authorList>
            <consortium name="The Broad Institute Genomics Platform"/>
            <consortium name="The Broad Institute Genome Sequencing Center for Infectious Disease"/>
            <person name="Wu L."/>
            <person name="Ma J."/>
        </authorList>
    </citation>
    <scope>NUCLEOTIDE SEQUENCE [LARGE SCALE GENOMIC DNA]</scope>
    <source>
        <strain evidence="4">CGMCC 4.1648</strain>
    </source>
</reference>
<dbReference type="EMBL" id="JBHSJD010000007">
    <property type="protein sequence ID" value="MFC5023015.1"/>
    <property type="molecule type" value="Genomic_DNA"/>
</dbReference>
<accession>A0ABV9XFD3</accession>
<feature type="transmembrane region" description="Helical" evidence="2">
    <location>
        <begin position="6"/>
        <end position="34"/>
    </location>
</feature>
<evidence type="ECO:0000313" key="4">
    <source>
        <dbReference type="Proteomes" id="UP001595829"/>
    </source>
</evidence>
<name>A0ABV9XFD3_9ACTN</name>
<dbReference type="RefSeq" id="WP_345690324.1">
    <property type="nucleotide sequence ID" value="NZ_BAABIT010000001.1"/>
</dbReference>
<comment type="caution">
    <text evidence="3">The sequence shown here is derived from an EMBL/GenBank/DDBJ whole genome shotgun (WGS) entry which is preliminary data.</text>
</comment>
<feature type="region of interest" description="Disordered" evidence="1">
    <location>
        <begin position="121"/>
        <end position="209"/>
    </location>
</feature>
<sequence length="209" mass="21118">MREFYAAAVGFPAFFFTSALVIVAGFWLLVLLGAAEVGGFDGDVPLGALGLGGLPVTVAVTSLTATGWFTGLAGSIALDRLVGPGLSHTLLSLLLFVAALLAGHQATGLLARWWRRLRQGSYRDTNGPGVEPAGSGRRGVGAPGGPDHRGRVGDHAGDGLAGDGPTGGHARDGHTGGHAGDGHVDVPGRRVRPSRGRPGAARGGAAIRR</sequence>
<proteinExistence type="predicted"/>
<gene>
    <name evidence="3" type="ORF">ACFPM3_12820</name>
</gene>
<dbReference type="Proteomes" id="UP001595829">
    <property type="component" value="Unassembled WGS sequence"/>
</dbReference>
<feature type="compositionally biased region" description="Basic and acidic residues" evidence="1">
    <location>
        <begin position="169"/>
        <end position="188"/>
    </location>
</feature>
<feature type="compositionally biased region" description="Basic and acidic residues" evidence="1">
    <location>
        <begin position="146"/>
        <end position="157"/>
    </location>
</feature>
<organism evidence="3 4">
    <name type="scientific">Streptomyces coeruleoprunus</name>
    <dbReference type="NCBI Taxonomy" id="285563"/>
    <lineage>
        <taxon>Bacteria</taxon>
        <taxon>Bacillati</taxon>
        <taxon>Actinomycetota</taxon>
        <taxon>Actinomycetes</taxon>
        <taxon>Kitasatosporales</taxon>
        <taxon>Streptomycetaceae</taxon>
        <taxon>Streptomyces</taxon>
    </lineage>
</organism>
<keyword evidence="2" id="KW-1133">Transmembrane helix</keyword>
<feature type="compositionally biased region" description="Low complexity" evidence="1">
    <location>
        <begin position="196"/>
        <end position="209"/>
    </location>
</feature>
<evidence type="ECO:0000256" key="1">
    <source>
        <dbReference type="SAM" id="MobiDB-lite"/>
    </source>
</evidence>
<keyword evidence="4" id="KW-1185">Reference proteome</keyword>
<keyword evidence="2" id="KW-0812">Transmembrane</keyword>
<protein>
    <submittedName>
        <fullName evidence="3">Uncharacterized protein</fullName>
    </submittedName>
</protein>
<keyword evidence="2" id="KW-0472">Membrane</keyword>
<feature type="transmembrane region" description="Helical" evidence="2">
    <location>
        <begin position="46"/>
        <end position="70"/>
    </location>
</feature>
<evidence type="ECO:0000313" key="3">
    <source>
        <dbReference type="EMBL" id="MFC5023015.1"/>
    </source>
</evidence>